<evidence type="ECO:0000256" key="7">
    <source>
        <dbReference type="ARBA" id="ARBA00022763"/>
    </source>
</evidence>
<dbReference type="Gene3D" id="1.25.10.10">
    <property type="entry name" value="Leucine-rich Repeat Variant"/>
    <property type="match status" value="1"/>
</dbReference>
<sequence length="2400" mass="260007">MADHVDANPTKGAGKLPRVPRTRKASISRKYISASCVGVAAKRKSRNREPSDLRSPKVFKADNSSLPGTSQGTSSALAGSSDTRKSRVVDSIQEPVSRQLRKRRVASVFQDLDRSSSESEQDIATTEPVENSPVGKEVDHHQRVPTAREVEGASASTVGSSSRTHHSPNVKSKLPQNIRNSSRKHSSKKSHTNTTAIRNHSSVSSRGEHSKKSHKNKEVTSPVDNIKNTHSSEADSSDSAIVSRLRLTPSRAAAASQKAAAAAAVSNNLEALTSDSHPRPGPSGIRSSSKHRSRQARHSRRRSHQEAPEATVADSTSKPQKNSSDTDELPEDTDLNHPGPSSRYRNLTEGDFPYRLRSRSGAESSVEAYAGTHQRGGKESKDKSHRGASNLRVAHILSEKERSLKKGNSKGSTSSSTSASATASTTNNSRFAGRGGSATASSSNTTGSCASSRCSRSGGPSSSEASGGPSSAAGKSGEPGMNNQNPAGTSHQPGSSSGNNRDTDGVSGSGSLSATAAASAFSRGLAMLAGETDADESEMGRLQALLEARGLPPHLFGSLAPRMQQLLHRGMSNSSVTKAQQLLQGLQAVGDEGQQLQAVIEMCQLLVMGNEDTLAGFPVKQTVPALITLLSMEHNFDIMNHACRALTYMMEALPRSTPVVAEAVPVFLEKLQVIQCMDVAEQSLTALEMLSRRHAKTILQARGVSACLTYLDFFSITAQRAALSITANCCQNIHLDEFHFVAESLPFLASRLTQQDKKSVESVCLAFSRLVDCVASDPKRLEEIASPELLANLQQLLVVTPPLVSTGTFILVLRMLAQLCARSPSIAVKLLEQNIVGTLSSLLLGSSNSNSEVVITDEVDLVPRNPQELLEIVGLIAELLPKLPKDGIFLVNTMMTHPHLTCQEAVQWQWKDDRGQWNSYSSFDSRIIEAAHQSGEDEVSLSMQGRTYTVDFLGMQQINEDTGTARTVQRKVNPFYNARSNDNTEKVIPDLRSSYLAMHPDFSLSFLRPLFALLSEANSSSAGPAVRQSCVKTLLRIVHFMPAGSLEKSLKPQQVSNNLASMLGSSDLKIVVGAFQLSCLFMEKLQDVFMVHFRREGVFHQISRISTSEVVGPSPVKSEIVSLLGSSSSGPMPTSLALSSGSSTFSRSIDEGVSPVASSSSNNVRGVVPTSIPLLPSVPQLQMPVMNVNVPTPPPLTPLPMQIQPMSLPVPVSVPHLPPSPYGLCLGGFFMQQASVSGTTNEGNEAASSLVGSAPASSLLDASRSQESSKEVQDRSANLKVTEAIGFGSAPSVMQATAGAQYSEVFQTKGSRESNLEGTDSLKHLCGTESTPSSSSTDTSTPSGSRVSSGIDKRSDDVSQCSQSMNDPFKRKRSKRPVPTSTSRRQRQDDPSTISANNAGATATCVVHDIFGRGQSSSSSVSGSNNAASSNPHPQPKRGSGKSGFFASLHPSRWTRGGSSSGSGSSNANNNQQSGSGTHIERVHHHVQLPTAVGGASNSSRGSNFNAFLAASYKEQVKSWLKEQSLLFTSKYCRKQADPVMSHIGGTSSEDLGILPKLSAIISNLRSGTKMNEALRELRSVVVESDISSFEVNHSGLIGALLGFLTDNEGHALCREERLRWFIHVFSDCPLDPLAGQDLDSCIGGSSGASALSALVQKLNSCFSQLEQFQVKVHELPAASGGARAAPTSAIRFFNTHQLKCILQRHPGCTNLKQWKGGPVKIDSLALVQTIERYLIAKGFGRVRESRDSGDSDDDNSDDDMDDTLAAVVISHGNARHKLEFLIGEHVLPYSMTVYQAIRQFGMIGGDPSGELDADFDPTSGLLGSSGIWSQTHTIYYRPVPEDRATVSSSNQSNSKDNSKKSKSSAMKYTSKSKKDPLWHEGIVPVLAPPFLPYLNGKLPESVTINDPSIPVLTLLRVIHGVCRYWRYLYWPILPGPGLLPSTEFINTKVAAKAQRQLQDPVVIMTGNLPQWLQQIGSTCPFLFPFETRQMLFYSITFDRDRALQRLLDTVPELNSSDREDRVTPRLDRRKRTISRDNILHHAEQLMSDFGSSRPLLEIQYENEVGTGLGPTLEFYALVSQELQKKDLDLWHCESSAEFSIHDDKPIDSKTKSYVQTSVGLFPKPVGKSVKAGHLSKVKGKFKFMGKFMAKAVMDSRMIDMPMSKAMFRWFLSGETSLCLADVADIDSTVARSIRQLVSVVEQKKRLEARLEGGDLEAALESVTLDGCRIDNLGLDFTLPGHPSIELRKGGKDIPVTIHNLEDYIKLVCYWMMNGGVSRQMEAWREGFDSVFPSSALKMFYPEELEMVFCGANQSVGESWDLKTLMDCCRPDHGYTQESRAIQFLYEIMASYDAKERRKFVQFVTGSPRLPVGGKLLINAHFSSIILILMKSSVRDDWLC</sequence>
<feature type="compositionally biased region" description="Polar residues" evidence="13">
    <location>
        <begin position="196"/>
        <end position="205"/>
    </location>
</feature>
<dbReference type="Pfam" id="PF00632">
    <property type="entry name" value="HECT"/>
    <property type="match status" value="1"/>
</dbReference>
<dbReference type="InterPro" id="IPR035983">
    <property type="entry name" value="Hect_E3_ubiquitin_ligase"/>
</dbReference>
<feature type="compositionally biased region" description="Polar residues" evidence="13">
    <location>
        <begin position="62"/>
        <end position="81"/>
    </location>
</feature>
<feature type="domain" description="WWE" evidence="15">
    <location>
        <begin position="894"/>
        <end position="970"/>
    </location>
</feature>
<evidence type="ECO:0000256" key="11">
    <source>
        <dbReference type="PROSITE-ProRule" id="PRU00104"/>
    </source>
</evidence>
<keyword evidence="9" id="KW-0234">DNA repair</keyword>
<evidence type="ECO:0000313" key="17">
    <source>
        <dbReference type="Proteomes" id="UP001642540"/>
    </source>
</evidence>
<feature type="compositionally biased region" description="Low complexity" evidence="13">
    <location>
        <begin position="409"/>
        <end position="480"/>
    </location>
</feature>
<evidence type="ECO:0000259" key="15">
    <source>
        <dbReference type="PROSITE" id="PS50918"/>
    </source>
</evidence>
<comment type="catalytic activity">
    <reaction evidence="1 12">
        <text>S-ubiquitinyl-[E2 ubiquitin-conjugating enzyme]-L-cysteine + [acceptor protein]-L-lysine = [E2 ubiquitin-conjugating enzyme]-L-cysteine + N(6)-ubiquitinyl-[acceptor protein]-L-lysine.</text>
        <dbReference type="EC" id="2.3.2.26"/>
    </reaction>
</comment>
<evidence type="ECO:0000256" key="8">
    <source>
        <dbReference type="ARBA" id="ARBA00022786"/>
    </source>
</evidence>
<dbReference type="PANTHER" id="PTHR45670:SF13">
    <property type="entry name" value="E3 UBIQUITIN-PROTEIN LIGASE TRIP12"/>
    <property type="match status" value="1"/>
</dbReference>
<feature type="region of interest" description="Disordered" evidence="13">
    <location>
        <begin position="270"/>
        <end position="512"/>
    </location>
</feature>
<dbReference type="SMART" id="SM00119">
    <property type="entry name" value="HECTc"/>
    <property type="match status" value="1"/>
</dbReference>
<feature type="region of interest" description="Disordered" evidence="13">
    <location>
        <begin position="1843"/>
        <end position="1873"/>
    </location>
</feature>
<dbReference type="InterPro" id="IPR057948">
    <property type="entry name" value="TPR_TRIP12_N"/>
</dbReference>
<dbReference type="InterPro" id="IPR018123">
    <property type="entry name" value="WWE-dom_subgr"/>
</dbReference>
<comment type="pathway">
    <text evidence="3 12">Protein modification; protein ubiquitination.</text>
</comment>
<keyword evidence="6 12" id="KW-0808">Transferase</keyword>
<dbReference type="InterPro" id="IPR045322">
    <property type="entry name" value="HECTD1/TRIP12-like"/>
</dbReference>
<feature type="compositionally biased region" description="Polar residues" evidence="13">
    <location>
        <begin position="169"/>
        <end position="178"/>
    </location>
</feature>
<feature type="compositionally biased region" description="Low complexity" evidence="13">
    <location>
        <begin position="1416"/>
        <end position="1431"/>
    </location>
</feature>
<evidence type="ECO:0000256" key="13">
    <source>
        <dbReference type="SAM" id="MobiDB-lite"/>
    </source>
</evidence>
<dbReference type="SUPFAM" id="SSF56204">
    <property type="entry name" value="Hect, E3 ligase catalytic domain"/>
    <property type="match status" value="1"/>
</dbReference>
<dbReference type="Pfam" id="PF25579">
    <property type="entry name" value="TPR_TRIP12_N"/>
    <property type="match status" value="1"/>
</dbReference>
<keyword evidence="10" id="KW-0539">Nucleus</keyword>
<evidence type="ECO:0000256" key="9">
    <source>
        <dbReference type="ARBA" id="ARBA00023204"/>
    </source>
</evidence>
<feature type="compositionally biased region" description="Basic residues" evidence="13">
    <location>
        <begin position="181"/>
        <end position="191"/>
    </location>
</feature>
<feature type="compositionally biased region" description="Basic residues" evidence="13">
    <location>
        <begin position="288"/>
        <end position="303"/>
    </location>
</feature>
<feature type="compositionally biased region" description="Low complexity" evidence="13">
    <location>
        <begin position="1327"/>
        <end position="1345"/>
    </location>
</feature>
<dbReference type="Proteomes" id="UP001642540">
    <property type="component" value="Unassembled WGS sequence"/>
</dbReference>
<dbReference type="SMART" id="SM00678">
    <property type="entry name" value="WWE"/>
    <property type="match status" value="1"/>
</dbReference>
<protein>
    <recommendedName>
        <fullName evidence="12">E3 ubiquitin-protein ligase</fullName>
        <ecNumber evidence="12">2.3.2.26</ecNumber>
    </recommendedName>
</protein>
<dbReference type="EMBL" id="CAXLJM020000072">
    <property type="protein sequence ID" value="CAL8126784.1"/>
    <property type="molecule type" value="Genomic_DNA"/>
</dbReference>
<keyword evidence="17" id="KW-1185">Reference proteome</keyword>
<evidence type="ECO:0000256" key="2">
    <source>
        <dbReference type="ARBA" id="ARBA00004642"/>
    </source>
</evidence>
<dbReference type="InterPro" id="IPR000569">
    <property type="entry name" value="HECT_dom"/>
</dbReference>
<keyword evidence="5" id="KW-0597">Phosphoprotein</keyword>
<dbReference type="SUPFAM" id="SSF117839">
    <property type="entry name" value="WWE domain"/>
    <property type="match status" value="1"/>
</dbReference>
<feature type="compositionally biased region" description="Polar residues" evidence="13">
    <location>
        <begin position="1391"/>
        <end position="1400"/>
    </location>
</feature>
<evidence type="ECO:0000259" key="14">
    <source>
        <dbReference type="PROSITE" id="PS50237"/>
    </source>
</evidence>
<name>A0ABP1RDM7_9HEXA</name>
<dbReference type="InterPro" id="IPR004170">
    <property type="entry name" value="WWE_dom"/>
</dbReference>
<dbReference type="Gene3D" id="3.30.2160.10">
    <property type="entry name" value="Hect, E3 ligase catalytic domain"/>
    <property type="match status" value="1"/>
</dbReference>
<dbReference type="Pfam" id="PF02825">
    <property type="entry name" value="WWE"/>
    <property type="match status" value="1"/>
</dbReference>
<evidence type="ECO:0000313" key="16">
    <source>
        <dbReference type="EMBL" id="CAL8126784.1"/>
    </source>
</evidence>
<dbReference type="InterPro" id="IPR037197">
    <property type="entry name" value="WWE_dom_sf"/>
</dbReference>
<dbReference type="InterPro" id="IPR011989">
    <property type="entry name" value="ARM-like"/>
</dbReference>
<proteinExistence type="inferred from homology"/>
<gene>
    <name evidence="16" type="ORF">ODALV1_LOCUS21550</name>
</gene>
<evidence type="ECO:0000256" key="10">
    <source>
        <dbReference type="ARBA" id="ARBA00023242"/>
    </source>
</evidence>
<evidence type="ECO:0000256" key="3">
    <source>
        <dbReference type="ARBA" id="ARBA00004906"/>
    </source>
</evidence>
<comment type="subcellular location">
    <subcellularLocation>
        <location evidence="2">Nucleus</location>
        <location evidence="2">Nucleoplasm</location>
    </subcellularLocation>
</comment>
<dbReference type="PROSITE" id="PS50918">
    <property type="entry name" value="WWE"/>
    <property type="match status" value="1"/>
</dbReference>
<feature type="compositionally biased region" description="Basic and acidic residues" evidence="13">
    <location>
        <begin position="1310"/>
        <end position="1323"/>
    </location>
</feature>
<evidence type="ECO:0000256" key="4">
    <source>
        <dbReference type="ARBA" id="ARBA00006331"/>
    </source>
</evidence>
<feature type="region of interest" description="Disordered" evidence="13">
    <location>
        <begin position="1"/>
        <end position="241"/>
    </location>
</feature>
<evidence type="ECO:0000256" key="12">
    <source>
        <dbReference type="RuleBase" id="RU369009"/>
    </source>
</evidence>
<comment type="caution">
    <text evidence="16">The sequence shown here is derived from an EMBL/GenBank/DDBJ whole genome shotgun (WGS) entry which is preliminary data.</text>
</comment>
<feature type="compositionally biased region" description="Polar residues" evidence="13">
    <location>
        <begin position="222"/>
        <end position="231"/>
    </location>
</feature>
<feature type="compositionally biased region" description="Polar residues" evidence="13">
    <location>
        <begin position="481"/>
        <end position="500"/>
    </location>
</feature>
<feature type="domain" description="HECT" evidence="14">
    <location>
        <begin position="2042"/>
        <end position="2374"/>
    </location>
</feature>
<reference evidence="16 17" key="1">
    <citation type="submission" date="2024-08" db="EMBL/GenBank/DDBJ databases">
        <authorList>
            <person name="Cucini C."/>
            <person name="Frati F."/>
        </authorList>
    </citation>
    <scope>NUCLEOTIDE SEQUENCE [LARGE SCALE GENOMIC DNA]</scope>
</reference>
<comment type="caution">
    <text evidence="11">Lacks conserved residue(s) required for the propagation of feature annotation.</text>
</comment>
<dbReference type="EC" id="2.3.2.26" evidence="12"/>
<dbReference type="Gene3D" id="3.90.1750.10">
    <property type="entry name" value="Hect, E3 ligase catalytic domains"/>
    <property type="match status" value="1"/>
</dbReference>
<accession>A0ABP1RDM7</accession>
<dbReference type="SUPFAM" id="SSF48371">
    <property type="entry name" value="ARM repeat"/>
    <property type="match status" value="1"/>
</dbReference>
<feature type="region of interest" description="Disordered" evidence="13">
    <location>
        <begin position="1414"/>
        <end position="1477"/>
    </location>
</feature>
<keyword evidence="8 11" id="KW-0833">Ubl conjugation pathway</keyword>
<evidence type="ECO:0000256" key="5">
    <source>
        <dbReference type="ARBA" id="ARBA00022553"/>
    </source>
</evidence>
<dbReference type="PANTHER" id="PTHR45670">
    <property type="entry name" value="E3 UBIQUITIN-PROTEIN LIGASE TRIP12"/>
    <property type="match status" value="1"/>
</dbReference>
<feature type="compositionally biased region" description="Basic residues" evidence="13">
    <location>
        <begin position="18"/>
        <end position="27"/>
    </location>
</feature>
<feature type="region of interest" description="Disordered" evidence="13">
    <location>
        <begin position="1309"/>
        <end position="1400"/>
    </location>
</feature>
<keyword evidence="7" id="KW-0227">DNA damage</keyword>
<feature type="compositionally biased region" description="Polar residues" evidence="13">
    <location>
        <begin position="313"/>
        <end position="323"/>
    </location>
</feature>
<comment type="similarity">
    <text evidence="4 12">Belongs to the UPL family. K-HECT subfamily.</text>
</comment>
<evidence type="ECO:0000256" key="1">
    <source>
        <dbReference type="ARBA" id="ARBA00000885"/>
    </source>
</evidence>
<feature type="compositionally biased region" description="Basic and acidic residues" evidence="13">
    <location>
        <begin position="136"/>
        <end position="151"/>
    </location>
</feature>
<feature type="compositionally biased region" description="Low complexity" evidence="13">
    <location>
        <begin position="1462"/>
        <end position="1477"/>
    </location>
</feature>
<dbReference type="PROSITE" id="PS50237">
    <property type="entry name" value="HECT"/>
    <property type="match status" value="1"/>
</dbReference>
<dbReference type="Gene3D" id="3.30.2410.10">
    <property type="entry name" value="Hect, E3 ligase catalytic domain"/>
    <property type="match status" value="1"/>
</dbReference>
<evidence type="ECO:0000256" key="6">
    <source>
        <dbReference type="ARBA" id="ARBA00022679"/>
    </source>
</evidence>
<dbReference type="InterPro" id="IPR016024">
    <property type="entry name" value="ARM-type_fold"/>
</dbReference>
<dbReference type="Gene3D" id="3.30.720.50">
    <property type="match status" value="1"/>
</dbReference>
<organism evidence="16 17">
    <name type="scientific">Orchesella dallaii</name>
    <dbReference type="NCBI Taxonomy" id="48710"/>
    <lineage>
        <taxon>Eukaryota</taxon>
        <taxon>Metazoa</taxon>
        <taxon>Ecdysozoa</taxon>
        <taxon>Arthropoda</taxon>
        <taxon>Hexapoda</taxon>
        <taxon>Collembola</taxon>
        <taxon>Entomobryomorpha</taxon>
        <taxon>Entomobryoidea</taxon>
        <taxon>Orchesellidae</taxon>
        <taxon>Orchesellinae</taxon>
        <taxon>Orchesella</taxon>
    </lineage>
</organism>